<comment type="caution">
    <text evidence="15">The sequence shown here is derived from an EMBL/GenBank/DDBJ whole genome shotgun (WGS) entry which is preliminary data.</text>
</comment>
<keyword evidence="7 10" id="KW-0472">Membrane</keyword>
<evidence type="ECO:0000256" key="2">
    <source>
        <dbReference type="ARBA" id="ARBA00009810"/>
    </source>
</evidence>
<dbReference type="InterPro" id="IPR000531">
    <property type="entry name" value="Beta-barrel_TonB"/>
</dbReference>
<evidence type="ECO:0000256" key="6">
    <source>
        <dbReference type="ARBA" id="ARBA00023077"/>
    </source>
</evidence>
<proteinExistence type="inferred from homology"/>
<evidence type="ECO:0000256" key="3">
    <source>
        <dbReference type="ARBA" id="ARBA00022448"/>
    </source>
</evidence>
<evidence type="ECO:0000256" key="4">
    <source>
        <dbReference type="ARBA" id="ARBA00022452"/>
    </source>
</evidence>
<keyword evidence="4 10" id="KW-1134">Transmembrane beta strand</keyword>
<dbReference type="SUPFAM" id="SSF56935">
    <property type="entry name" value="Porins"/>
    <property type="match status" value="1"/>
</dbReference>
<organism evidence="15 16">
    <name type="scientific">Azonexus hydrophilus</name>
    <dbReference type="NCBI Taxonomy" id="418702"/>
    <lineage>
        <taxon>Bacteria</taxon>
        <taxon>Pseudomonadati</taxon>
        <taxon>Pseudomonadota</taxon>
        <taxon>Betaproteobacteria</taxon>
        <taxon>Rhodocyclales</taxon>
        <taxon>Azonexaceae</taxon>
        <taxon>Azonexus</taxon>
    </lineage>
</organism>
<dbReference type="RefSeq" id="WP_076091239.1">
    <property type="nucleotide sequence ID" value="NZ_MTHD01000001.1"/>
</dbReference>
<evidence type="ECO:0000259" key="13">
    <source>
        <dbReference type="Pfam" id="PF00593"/>
    </source>
</evidence>
<evidence type="ECO:0000256" key="7">
    <source>
        <dbReference type="ARBA" id="ARBA00023136"/>
    </source>
</evidence>
<dbReference type="OrthoDB" id="183532at2"/>
<dbReference type="STRING" id="418702.BJN45_01110"/>
<feature type="domain" description="TonB-dependent receptor-like beta-barrel" evidence="13">
    <location>
        <begin position="207"/>
        <end position="636"/>
    </location>
</feature>
<evidence type="ECO:0000256" key="11">
    <source>
        <dbReference type="RuleBase" id="RU003357"/>
    </source>
</evidence>
<accession>A0A1R1IC14</accession>
<dbReference type="InterPro" id="IPR039426">
    <property type="entry name" value="TonB-dep_rcpt-like"/>
</dbReference>
<evidence type="ECO:0000256" key="10">
    <source>
        <dbReference type="PROSITE-ProRule" id="PRU01360"/>
    </source>
</evidence>
<evidence type="ECO:0000256" key="5">
    <source>
        <dbReference type="ARBA" id="ARBA00022692"/>
    </source>
</evidence>
<evidence type="ECO:0000256" key="12">
    <source>
        <dbReference type="SAM" id="SignalP"/>
    </source>
</evidence>
<dbReference type="Gene3D" id="2.170.130.10">
    <property type="entry name" value="TonB-dependent receptor, plug domain"/>
    <property type="match status" value="1"/>
</dbReference>
<evidence type="ECO:0000313" key="15">
    <source>
        <dbReference type="EMBL" id="OMG56261.1"/>
    </source>
</evidence>
<dbReference type="Pfam" id="PF07715">
    <property type="entry name" value="Plug"/>
    <property type="match status" value="1"/>
</dbReference>
<keyword evidence="16" id="KW-1185">Reference proteome</keyword>
<reference evidence="15 16" key="1">
    <citation type="submission" date="2016-10" db="EMBL/GenBank/DDBJ databases">
        <title>Alkaliphiles isolated from bioreactors.</title>
        <authorList>
            <person name="Salah Z."/>
            <person name="Rout S.P."/>
            <person name="Humphreys P.N."/>
        </authorList>
    </citation>
    <scope>NUCLEOTIDE SEQUENCE [LARGE SCALE GENOMIC DNA]</scope>
    <source>
        <strain evidence="15 16">ZS02</strain>
    </source>
</reference>
<dbReference type="Pfam" id="PF00593">
    <property type="entry name" value="TonB_dep_Rec_b-barrel"/>
    <property type="match status" value="1"/>
</dbReference>
<evidence type="ECO:0000259" key="14">
    <source>
        <dbReference type="Pfam" id="PF07715"/>
    </source>
</evidence>
<evidence type="ECO:0000256" key="1">
    <source>
        <dbReference type="ARBA" id="ARBA00004571"/>
    </source>
</evidence>
<dbReference type="PANTHER" id="PTHR30069">
    <property type="entry name" value="TONB-DEPENDENT OUTER MEMBRANE RECEPTOR"/>
    <property type="match status" value="1"/>
</dbReference>
<dbReference type="AlphaFoldDB" id="A0A1R1IC14"/>
<dbReference type="Proteomes" id="UP000187526">
    <property type="component" value="Unassembled WGS sequence"/>
</dbReference>
<comment type="similarity">
    <text evidence="2 10 11">Belongs to the TonB-dependent receptor family.</text>
</comment>
<feature type="domain" description="TonB-dependent receptor plug" evidence="14">
    <location>
        <begin position="43"/>
        <end position="155"/>
    </location>
</feature>
<comment type="subcellular location">
    <subcellularLocation>
        <location evidence="1 10">Cell outer membrane</location>
        <topology evidence="1 10">Multi-pass membrane protein</topology>
    </subcellularLocation>
</comment>
<keyword evidence="3 10" id="KW-0813">Transport</keyword>
<dbReference type="InterPro" id="IPR037066">
    <property type="entry name" value="Plug_dom_sf"/>
</dbReference>
<dbReference type="PANTHER" id="PTHR30069:SF27">
    <property type="entry name" value="BLL4766 PROTEIN"/>
    <property type="match status" value="1"/>
</dbReference>
<gene>
    <name evidence="15" type="ORF">BJN45_01110</name>
</gene>
<keyword evidence="12" id="KW-0732">Signal</keyword>
<feature type="signal peptide" evidence="12">
    <location>
        <begin position="1"/>
        <end position="21"/>
    </location>
</feature>
<sequence length="682" mass="77048">MPPPQRILPLILLGALSSAFADDDIFFAELPVVASVSRLPQRLADAPASVTVIDREMIRSSGIRSLSDIFRLVPGFQTFAHSDTAARVNYHGVTDDNDFSPRLQVLIDGRSLHSPLFRNGMNWALVPVALEDIERIEVVRGSNSVSYGTNAFLGVVNIITVDPSLVRGTSVSASSGSQGVRDHTVRTGGRFGDHGNFRLTYQKVKDDGLDDDYDWRDSYQNRRLDARFDYAVSMRDSLELNLGRVEGSFTRGRLDTVVPAVEDLENPFRDLEESSTWMQVRWLRALADGEDFSLRYTFSEDRGDDGFISPKYAAPYNDLNESGDRGLRHEIEAVHNFSPMENTRLVWGGSWRRDAVTSNTMLRDRGEETRQVWRAFANGEWNPSKWVTVNLGAASERDSLAGVHFSPRASLAFHVNPENTLRLGYARAWRTASIQAYRANFRQADVTTKGDLAGNPDLPAERLDTWEIGYLGDWRAWRMSLDVRHFRERVTDRSLQLRPGPDTLAKGGPVPISEQSIQNLAIRGYELQFKWQPFTNTRLLLNHASMRVDSELSDNGRAIELVDDSNLYFPADMEKYVALAEQSAPRRTSSILLSQLLPGGFDISVARYWVDAIKWTRNTDADKYHRTDVRLGYRFNLGEHKGELAYTQQSVDGEHVEQRSAGSKPNQRTVDRRHWVTLTLAF</sequence>
<protein>
    <recommendedName>
        <fullName evidence="17">TonB-dependent receptor</fullName>
    </recommendedName>
</protein>
<feature type="chain" id="PRO_5012661191" description="TonB-dependent receptor" evidence="12">
    <location>
        <begin position="22"/>
        <end position="682"/>
    </location>
</feature>
<dbReference type="GO" id="GO:0015344">
    <property type="term" value="F:siderophore uptake transmembrane transporter activity"/>
    <property type="evidence" value="ECO:0007669"/>
    <property type="project" value="TreeGrafter"/>
</dbReference>
<dbReference type="InterPro" id="IPR036942">
    <property type="entry name" value="Beta-barrel_TonB_sf"/>
</dbReference>
<keyword evidence="8" id="KW-0675">Receptor</keyword>
<keyword evidence="5 10" id="KW-0812">Transmembrane</keyword>
<dbReference type="InterPro" id="IPR012910">
    <property type="entry name" value="Plug_dom"/>
</dbReference>
<evidence type="ECO:0000256" key="9">
    <source>
        <dbReference type="ARBA" id="ARBA00023237"/>
    </source>
</evidence>
<dbReference type="Gene3D" id="2.40.170.20">
    <property type="entry name" value="TonB-dependent receptor, beta-barrel domain"/>
    <property type="match status" value="1"/>
</dbReference>
<dbReference type="EMBL" id="MTHD01000001">
    <property type="protein sequence ID" value="OMG56261.1"/>
    <property type="molecule type" value="Genomic_DNA"/>
</dbReference>
<evidence type="ECO:0008006" key="17">
    <source>
        <dbReference type="Google" id="ProtNLM"/>
    </source>
</evidence>
<evidence type="ECO:0000256" key="8">
    <source>
        <dbReference type="ARBA" id="ARBA00023170"/>
    </source>
</evidence>
<keyword evidence="9 10" id="KW-0998">Cell outer membrane</keyword>
<dbReference type="GO" id="GO:0044718">
    <property type="term" value="P:siderophore transmembrane transport"/>
    <property type="evidence" value="ECO:0007669"/>
    <property type="project" value="TreeGrafter"/>
</dbReference>
<name>A0A1R1IC14_9RHOO</name>
<dbReference type="GO" id="GO:0009279">
    <property type="term" value="C:cell outer membrane"/>
    <property type="evidence" value="ECO:0007669"/>
    <property type="project" value="UniProtKB-SubCell"/>
</dbReference>
<evidence type="ECO:0000313" key="16">
    <source>
        <dbReference type="Proteomes" id="UP000187526"/>
    </source>
</evidence>
<dbReference type="PROSITE" id="PS52016">
    <property type="entry name" value="TONB_DEPENDENT_REC_3"/>
    <property type="match status" value="1"/>
</dbReference>
<keyword evidence="6 11" id="KW-0798">TonB box</keyword>